<proteinExistence type="predicted"/>
<dbReference type="Proteomes" id="UP000663440">
    <property type="component" value="Chromosome"/>
</dbReference>
<dbReference type="RefSeq" id="WP_207298332.1">
    <property type="nucleotide sequence ID" value="NZ_CP071448.1"/>
</dbReference>
<evidence type="ECO:0000313" key="2">
    <source>
        <dbReference type="Proteomes" id="UP000663440"/>
    </source>
</evidence>
<evidence type="ECO:0000313" key="1">
    <source>
        <dbReference type="EMBL" id="QSW91212.1"/>
    </source>
</evidence>
<evidence type="ECO:0008006" key="3">
    <source>
        <dbReference type="Google" id="ProtNLM"/>
    </source>
</evidence>
<accession>A0ABX7QJK8</accession>
<organism evidence="1 2">
    <name type="scientific">Flavobacterium endoglycinae</name>
    <dbReference type="NCBI Taxonomy" id="2816357"/>
    <lineage>
        <taxon>Bacteria</taxon>
        <taxon>Pseudomonadati</taxon>
        <taxon>Bacteroidota</taxon>
        <taxon>Flavobacteriia</taxon>
        <taxon>Flavobacteriales</taxon>
        <taxon>Flavobacteriaceae</taxon>
        <taxon>Flavobacterium</taxon>
    </lineage>
</organism>
<protein>
    <recommendedName>
        <fullName evidence="3">Lipoprotein</fullName>
    </recommendedName>
</protein>
<name>A0ABX7QJK8_9FLAO</name>
<reference evidence="1 2" key="1">
    <citation type="submission" date="2021-03" db="EMBL/GenBank/DDBJ databases">
        <title>Flavobacterium kribbensis sp. nov, an endophytic bacteria, isolated from soybean.</title>
        <authorList>
            <person name="Lee J."/>
            <person name="Seo J."/>
        </authorList>
    </citation>
    <scope>NUCLEOTIDE SEQUENCE [LARGE SCALE GENOMIC DNA]</scope>
    <source>
        <strain evidence="1 2">BB8</strain>
    </source>
</reference>
<dbReference type="PROSITE" id="PS51257">
    <property type="entry name" value="PROKAR_LIPOPROTEIN"/>
    <property type="match status" value="1"/>
</dbReference>
<sequence length="194" mass="23421">MKKISFLLVLCILFSCERKDLNFSKEMIEMLADRGDTINGAIRLPPPLSSFSDIYLQTNSNEFFLTNSNELFFLYKKYYSKQFKSFKSFLNEVLNNEFVFDNKLFKNPKYPRRFKINCKIEKEYSNLGFDRFLKKYSKVSSRKGKLELNKANLKNDEYLTIAYFLYKNRYDISQDCYIGKDYIYKREDYFKTYN</sequence>
<keyword evidence="2" id="KW-1185">Reference proteome</keyword>
<dbReference type="EMBL" id="CP071448">
    <property type="protein sequence ID" value="QSW91212.1"/>
    <property type="molecule type" value="Genomic_DNA"/>
</dbReference>
<gene>
    <name evidence="1" type="ORF">J0383_10500</name>
</gene>